<dbReference type="InterPro" id="IPR037386">
    <property type="entry name" value="CCDC40"/>
</dbReference>
<dbReference type="InterPro" id="IPR000322">
    <property type="entry name" value="Glyco_hydro_31_TIM"/>
</dbReference>
<gene>
    <name evidence="8" type="ORF">WISP_25472</name>
</gene>
<dbReference type="InterPro" id="IPR013780">
    <property type="entry name" value="Glyco_hydro_b"/>
</dbReference>
<feature type="coiled-coil region" evidence="4">
    <location>
        <begin position="526"/>
        <end position="616"/>
    </location>
</feature>
<dbReference type="Gene3D" id="2.60.40.1760">
    <property type="entry name" value="glycosyl hydrolase (family 31)"/>
    <property type="match status" value="1"/>
</dbReference>
<organism evidence="8 9">
    <name type="scientific">Willisornis vidua</name>
    <name type="common">Xingu scale-backed antbird</name>
    <dbReference type="NCBI Taxonomy" id="1566151"/>
    <lineage>
        <taxon>Eukaryota</taxon>
        <taxon>Metazoa</taxon>
        <taxon>Chordata</taxon>
        <taxon>Craniata</taxon>
        <taxon>Vertebrata</taxon>
        <taxon>Euteleostomi</taxon>
        <taxon>Archelosauria</taxon>
        <taxon>Archosauria</taxon>
        <taxon>Dinosauria</taxon>
        <taxon>Saurischia</taxon>
        <taxon>Theropoda</taxon>
        <taxon>Coelurosauria</taxon>
        <taxon>Aves</taxon>
        <taxon>Neognathae</taxon>
        <taxon>Neoaves</taxon>
        <taxon>Telluraves</taxon>
        <taxon>Australaves</taxon>
        <taxon>Passeriformes</taxon>
        <taxon>Thamnophilidae</taxon>
        <taxon>Willisornis</taxon>
    </lineage>
</organism>
<feature type="compositionally biased region" description="Basic and acidic residues" evidence="5">
    <location>
        <begin position="20"/>
        <end position="47"/>
    </location>
</feature>
<dbReference type="SUPFAM" id="SSF51011">
    <property type="entry name" value="Glycosyl hydrolase domain"/>
    <property type="match status" value="1"/>
</dbReference>
<comment type="similarity">
    <text evidence="1">Belongs to the glycosyl hydrolase 31 family.</text>
</comment>
<dbReference type="InterPro" id="IPR017853">
    <property type="entry name" value="GH"/>
</dbReference>
<keyword evidence="2" id="KW-0378">Hydrolase</keyword>
<dbReference type="Proteomes" id="UP001145742">
    <property type="component" value="Unassembled WGS sequence"/>
</dbReference>
<dbReference type="InterPro" id="IPR048395">
    <property type="entry name" value="Glyco_hydro_31_C"/>
</dbReference>
<evidence type="ECO:0000313" key="8">
    <source>
        <dbReference type="EMBL" id="KAJ7425104.1"/>
    </source>
</evidence>
<dbReference type="Pfam" id="PF08647">
    <property type="entry name" value="BRE1"/>
    <property type="match status" value="1"/>
</dbReference>
<dbReference type="SUPFAM" id="SSF74650">
    <property type="entry name" value="Galactose mutarotase-like"/>
    <property type="match status" value="1"/>
</dbReference>
<keyword evidence="3" id="KW-0326">Glycosidase</keyword>
<comment type="caution">
    <text evidence="8">The sequence shown here is derived from an EMBL/GenBank/DDBJ whole genome shotgun (WGS) entry which is preliminary data.</text>
</comment>
<feature type="domain" description="Glycosyl hydrolase family 31 C-terminal" evidence="7">
    <location>
        <begin position="1271"/>
        <end position="1358"/>
    </location>
</feature>
<evidence type="ECO:0000256" key="1">
    <source>
        <dbReference type="ARBA" id="ARBA00007806"/>
    </source>
</evidence>
<dbReference type="PANTHER" id="PTHR16275">
    <property type="entry name" value="COILED-COIL DOMAIN-CONTAINING PROTEIN 40"/>
    <property type="match status" value="1"/>
</dbReference>
<dbReference type="InterPro" id="IPR030459">
    <property type="entry name" value="Glyco_hydro_31_CS"/>
</dbReference>
<dbReference type="PANTHER" id="PTHR16275:SF8">
    <property type="entry name" value="COILED-COIL DOMAIN-CONTAINING PROTEIN 40"/>
    <property type="match status" value="1"/>
</dbReference>
<evidence type="ECO:0000256" key="3">
    <source>
        <dbReference type="ARBA" id="ARBA00023295"/>
    </source>
</evidence>
<keyword evidence="4" id="KW-0175">Coiled coil</keyword>
<dbReference type="InterPro" id="IPR011013">
    <property type="entry name" value="Gal_mutarotase_sf_dom"/>
</dbReference>
<dbReference type="CDD" id="cd14752">
    <property type="entry name" value="GH31_N"/>
    <property type="match status" value="1"/>
</dbReference>
<sequence>MGDPISLHSEPTSEQVPELPSEHGDQRWEKEFQQHGSEELEISRSSEETAEETELVVLDPEHPLMRRFQAALKNYITKQMEQVNLDLHELRTATKDSRVQREELGVVLYGAQQQLAQLQLELQRSLERHARVAAARQQLEQELQGLRDTHRNKCHSTEDERKKVSAMQTQVEDLALQLFYMQNMDQDMHHRILLMKQSTRKAEAEKFQAEVEKKKQDLLLDQLTRRVYELQEQTALFEAQFVAQAEDTKVTRQAVSEAALEVQAINMEKKRLINYWNSSLAGMKQRDEAYVATQELLSNYRRDLRSLEGDIHGCGKSIRKEEEKNELLVTILNRCQNNANVTKKLIDHCLLQQEALKVETGTYTRVLHETEQALVRTKMDQAAHLNELVSIRKDIEKKTYVKEQMENEIMAKLQDQMISSKAAKHFSQLAAKLRRRKTDLELHFYKVENDVAQIILNATNTNCRVTVLQKTLSEVDKEIKNISDLISCKESEIAKFRVLAEKKGGVICLYNKKLEMLLAQQGGQELGPLEIEINKLTKEIEECNSEVMTQQKYWLNEQKELVKLTREREEQVTSLDMLKKQITIMQQRKVRMENKIQQETKEQKDIERHMKNISNDLVKLNVLIKKNNSSFEDLQHANMITENEFVHSLKAAEKESMEMQERYSQLTEEKERLLNSIVEAEHQILLWEKKIQLAKEMREATGSGSEQGEIQVMKAEIRRMQVRYGQLLKQQEKVVRDMEASVSRRETIAIRGEAQNKADKKHTTKNDLQQRKQELRKKIREAQENIFSCNQAILDLKNTQESLRATFSEEKQELCRLQAMADSLDLDVECLQNEKRWPQVNLYGSHPFYLVMEDDGSAHGVFLLNSNAMDVLLQPSPALTWRTTGGILDFYIFLGPDPKSVVRQYLDVVGFPFMPPYWGLGFHLCRWGYSSTDITRQVVANMTAARFPQDVQWNDLDYADAKRDFTFNKRSFKDYPEMVQDFHRCGLRYIMIVDAGISSSGPPGTYKPYDEGLKRGVFIRNATGQPLIGKVWPGPTVFPDFTNPETHEWWHDMVKDFHDQVPFDGMWLDMNEPSNFVEGSQDGCPQNNLEQPPYVPGVFGGRLQAGTICASSQQYLSTHYNLHSLYGLTEAIASHNALLRVRGKRPFVISRSTFAGHGRYAGHWTGDVGSNWEQLYYSVPEVLLFNLFGVPLVGADICGFAGDTSEELCVRWTQLGAFYPFMRNHNDHGTRPQEPYSFSPAAQTAMRNALRLRYSLLPFLYTLFHRAHTAGETVARPLFLEFPTDPNTWTVDRQLLWGGGLLITPVLEAGKTKVSGYFPAGTWYSLAGDSTIHSKGQWILLPAPLDTINVHVRAGHILPLQEPAFSTAQSRSRGMALVVALTPDGSARGDLFWDDGESWETFERGDYTEILFLATHGAVLSQLLRVSAHLDGVLLEAVTVLGVTSPPRQVLANGAIVGDFSYRSDTQVLRVPVSLPMWEQFVISWS</sequence>
<feature type="domain" description="Glycoside hydrolase family 31 TIM barrel" evidence="6">
    <location>
        <begin position="912"/>
        <end position="1263"/>
    </location>
</feature>
<dbReference type="InterPro" id="IPR030458">
    <property type="entry name" value="Glyco_hydro_31_AS"/>
</dbReference>
<dbReference type="Pfam" id="PF01055">
    <property type="entry name" value="Glyco_hydro_31_2nd"/>
    <property type="match status" value="1"/>
</dbReference>
<dbReference type="PROSITE" id="PS00129">
    <property type="entry name" value="GLYCOSYL_HYDROL_F31_1"/>
    <property type="match status" value="1"/>
</dbReference>
<dbReference type="EMBL" id="WHWB01032572">
    <property type="protein sequence ID" value="KAJ7425104.1"/>
    <property type="molecule type" value="Genomic_DNA"/>
</dbReference>
<dbReference type="Gene3D" id="2.60.40.1180">
    <property type="entry name" value="Golgi alpha-mannosidase II"/>
    <property type="match status" value="2"/>
</dbReference>
<evidence type="ECO:0000313" key="9">
    <source>
        <dbReference type="Proteomes" id="UP001145742"/>
    </source>
</evidence>
<dbReference type="SUPFAM" id="SSF51445">
    <property type="entry name" value="(Trans)glycosidases"/>
    <property type="match status" value="1"/>
</dbReference>
<dbReference type="Pfam" id="PF21365">
    <property type="entry name" value="Glyco_hydro_31_3rd"/>
    <property type="match status" value="1"/>
</dbReference>
<reference evidence="8" key="1">
    <citation type="submission" date="2019-10" db="EMBL/GenBank/DDBJ databases">
        <authorList>
            <person name="Soares A.E.R."/>
            <person name="Aleixo A."/>
            <person name="Schneider P."/>
            <person name="Miyaki C.Y."/>
            <person name="Schneider M.P."/>
            <person name="Mello C."/>
            <person name="Vasconcelos A.T.R."/>
        </authorList>
    </citation>
    <scope>NUCLEOTIDE SEQUENCE</scope>
    <source>
        <tissue evidence="8">Muscle</tissue>
    </source>
</reference>
<accession>A0ABQ9DMK8</accession>
<name>A0ABQ9DMK8_9PASS</name>
<dbReference type="PROSITE" id="PS00707">
    <property type="entry name" value="GLYCOSYL_HYDROL_F31_2"/>
    <property type="match status" value="1"/>
</dbReference>
<dbReference type="CDD" id="cd06602">
    <property type="entry name" value="GH31_MGAM_SI_GAA"/>
    <property type="match status" value="1"/>
</dbReference>
<protein>
    <submittedName>
        <fullName evidence="8">Uncharacterized protein</fullName>
    </submittedName>
</protein>
<evidence type="ECO:0000256" key="5">
    <source>
        <dbReference type="SAM" id="MobiDB-lite"/>
    </source>
</evidence>
<proteinExistence type="inferred from homology"/>
<feature type="region of interest" description="Disordered" evidence="5">
    <location>
        <begin position="1"/>
        <end position="51"/>
    </location>
</feature>
<evidence type="ECO:0000259" key="7">
    <source>
        <dbReference type="Pfam" id="PF21365"/>
    </source>
</evidence>
<feature type="coiled-coil region" evidence="4">
    <location>
        <begin position="649"/>
        <end position="690"/>
    </location>
</feature>
<feature type="region of interest" description="Disordered" evidence="5">
    <location>
        <begin position="750"/>
        <end position="770"/>
    </location>
</feature>
<feature type="coiled-coil region" evidence="4">
    <location>
        <begin position="213"/>
        <end position="240"/>
    </location>
</feature>
<evidence type="ECO:0000256" key="4">
    <source>
        <dbReference type="SAM" id="Coils"/>
    </source>
</evidence>
<feature type="coiled-coil region" evidence="4">
    <location>
        <begin position="108"/>
        <end position="149"/>
    </location>
</feature>
<evidence type="ECO:0000256" key="2">
    <source>
        <dbReference type="ARBA" id="ARBA00022801"/>
    </source>
</evidence>
<evidence type="ECO:0000259" key="6">
    <source>
        <dbReference type="Pfam" id="PF01055"/>
    </source>
</evidence>
<keyword evidence="9" id="KW-1185">Reference proteome</keyword>
<dbReference type="Gene3D" id="3.20.20.80">
    <property type="entry name" value="Glycosidases"/>
    <property type="match status" value="1"/>
</dbReference>